<evidence type="ECO:0000256" key="2">
    <source>
        <dbReference type="ARBA" id="ARBA00022475"/>
    </source>
</evidence>
<dbReference type="AlphaFoldDB" id="A6DRZ1"/>
<dbReference type="InterPro" id="IPR051125">
    <property type="entry name" value="ABC-4/HrtB_transporter"/>
</dbReference>
<keyword evidence="5 6" id="KW-0472">Membrane</keyword>
<keyword evidence="4 6" id="KW-1133">Transmembrane helix</keyword>
<dbReference type="RefSeq" id="WP_007280609.1">
    <property type="nucleotide sequence ID" value="NZ_ABCK01000027.1"/>
</dbReference>
<evidence type="ECO:0000259" key="7">
    <source>
        <dbReference type="Pfam" id="PF02687"/>
    </source>
</evidence>
<evidence type="ECO:0000256" key="5">
    <source>
        <dbReference type="ARBA" id="ARBA00023136"/>
    </source>
</evidence>
<feature type="transmembrane region" description="Helical" evidence="6">
    <location>
        <begin position="21"/>
        <end position="38"/>
    </location>
</feature>
<keyword evidence="3 6" id="KW-0812">Transmembrane</keyword>
<proteinExistence type="predicted"/>
<feature type="transmembrane region" description="Helical" evidence="6">
    <location>
        <begin position="257"/>
        <end position="278"/>
    </location>
</feature>
<organism evidence="9 10">
    <name type="scientific">Lentisphaera araneosa HTCC2155</name>
    <dbReference type="NCBI Taxonomy" id="313628"/>
    <lineage>
        <taxon>Bacteria</taxon>
        <taxon>Pseudomonadati</taxon>
        <taxon>Lentisphaerota</taxon>
        <taxon>Lentisphaeria</taxon>
        <taxon>Lentisphaerales</taxon>
        <taxon>Lentisphaeraceae</taxon>
        <taxon>Lentisphaera</taxon>
    </lineage>
</organism>
<gene>
    <name evidence="9" type="ORF">LNTAR_08086</name>
</gene>
<dbReference type="Proteomes" id="UP000004947">
    <property type="component" value="Unassembled WGS sequence"/>
</dbReference>
<evidence type="ECO:0000256" key="1">
    <source>
        <dbReference type="ARBA" id="ARBA00004651"/>
    </source>
</evidence>
<dbReference type="STRING" id="313628.LNTAR_08086"/>
<dbReference type="InterPro" id="IPR025857">
    <property type="entry name" value="MacB_PCD"/>
</dbReference>
<evidence type="ECO:0000256" key="6">
    <source>
        <dbReference type="SAM" id="Phobius"/>
    </source>
</evidence>
<evidence type="ECO:0000313" key="9">
    <source>
        <dbReference type="EMBL" id="EDM25566.1"/>
    </source>
</evidence>
<comment type="caution">
    <text evidence="9">The sequence shown here is derived from an EMBL/GenBank/DDBJ whole genome shotgun (WGS) entry which is preliminary data.</text>
</comment>
<accession>A6DRZ1</accession>
<evidence type="ECO:0000256" key="4">
    <source>
        <dbReference type="ARBA" id="ARBA00022989"/>
    </source>
</evidence>
<comment type="subcellular location">
    <subcellularLocation>
        <location evidence="1">Cell membrane</location>
        <topology evidence="1">Multi-pass membrane protein</topology>
    </subcellularLocation>
</comment>
<evidence type="ECO:0000256" key="3">
    <source>
        <dbReference type="ARBA" id="ARBA00022692"/>
    </source>
</evidence>
<reference evidence="9 10" key="1">
    <citation type="journal article" date="2010" name="J. Bacteriol.">
        <title>Genome sequence of Lentisphaera araneosa HTCC2155T, the type species of the order Lentisphaerales in the phylum Lentisphaerae.</title>
        <authorList>
            <person name="Thrash J.C."/>
            <person name="Cho J.C."/>
            <person name="Vergin K.L."/>
            <person name="Morris R.M."/>
            <person name="Giovannoni S.J."/>
        </authorList>
    </citation>
    <scope>NUCLEOTIDE SEQUENCE [LARGE SCALE GENOMIC DNA]</scope>
    <source>
        <strain evidence="9 10">HTCC2155</strain>
    </source>
</reference>
<dbReference type="eggNOG" id="COG4591">
    <property type="taxonomic scope" value="Bacteria"/>
</dbReference>
<dbReference type="Pfam" id="PF12704">
    <property type="entry name" value="MacB_PCD"/>
    <property type="match status" value="1"/>
</dbReference>
<name>A6DRZ1_9BACT</name>
<dbReference type="Pfam" id="PF02687">
    <property type="entry name" value="FtsX"/>
    <property type="match status" value="1"/>
</dbReference>
<feature type="transmembrane region" description="Helical" evidence="6">
    <location>
        <begin position="347"/>
        <end position="368"/>
    </location>
</feature>
<sequence length="382" mass="42412">MWLINLSLLSFKQIRRHWLRSLLTVAGTACGMFLFMTVETFQDGLKSATEMQAGDDTLVVYRDKRFCPFTSRLPEDYSSKIAKINGVKSVVPVQVIVNNCGTSLDTITFRGFPAGEFQNYFAGKDMDPSLYESWKMASDSAILGKEFAERRGLKAGDRFDAAGITVRVSGILQSDDPQDQNTAFVHLDFLQKSSKRGLGEVTQFNVKVNDHTQLDRVAKEIDQTFRYDREPTHTRPEKAFIANTAKDMIELISFTRWLGLAAVLAVSFLITNTVIIAVRGRVTENAVMQAMGFQMEHLVWMTLAEGLFMGLIGGFSGIAGAYLFLINGNFAISAEGLSIVFNIHLETVLKASVLALAISFVAGIYPAFHSIQGHLVNRLRSH</sequence>
<dbReference type="EMBL" id="ABCK01000027">
    <property type="protein sequence ID" value="EDM25566.1"/>
    <property type="molecule type" value="Genomic_DNA"/>
</dbReference>
<keyword evidence="2" id="KW-1003">Cell membrane</keyword>
<evidence type="ECO:0000259" key="8">
    <source>
        <dbReference type="Pfam" id="PF12704"/>
    </source>
</evidence>
<dbReference type="OrthoDB" id="183124at2"/>
<dbReference type="InterPro" id="IPR003838">
    <property type="entry name" value="ABC3_permease_C"/>
</dbReference>
<keyword evidence="10" id="KW-1185">Reference proteome</keyword>
<feature type="transmembrane region" description="Helical" evidence="6">
    <location>
        <begin position="298"/>
        <end position="327"/>
    </location>
</feature>
<dbReference type="PANTHER" id="PTHR43738">
    <property type="entry name" value="ABC TRANSPORTER, MEMBRANE PROTEIN"/>
    <property type="match status" value="1"/>
</dbReference>
<evidence type="ECO:0008006" key="11">
    <source>
        <dbReference type="Google" id="ProtNLM"/>
    </source>
</evidence>
<feature type="domain" description="ABC3 transporter permease C-terminal" evidence="7">
    <location>
        <begin position="260"/>
        <end position="370"/>
    </location>
</feature>
<dbReference type="PANTHER" id="PTHR43738:SF3">
    <property type="entry name" value="ABC TRANSPORTER PERMEASE"/>
    <property type="match status" value="1"/>
</dbReference>
<feature type="domain" description="MacB-like periplasmic core" evidence="8">
    <location>
        <begin position="21"/>
        <end position="223"/>
    </location>
</feature>
<dbReference type="GO" id="GO:0005886">
    <property type="term" value="C:plasma membrane"/>
    <property type="evidence" value="ECO:0007669"/>
    <property type="project" value="UniProtKB-SubCell"/>
</dbReference>
<evidence type="ECO:0000313" key="10">
    <source>
        <dbReference type="Proteomes" id="UP000004947"/>
    </source>
</evidence>
<protein>
    <recommendedName>
        <fullName evidence="11">ABC3 transporter permease protein domain-containing protein</fullName>
    </recommendedName>
</protein>